<comment type="function">
    <text evidence="13">Required for the insertion and/or proper folding and/or complex formation of integral membrane proteins into the membrane. Involved in integration of membrane proteins that insert both dependently and independently of the Sec translocase complex, as well as at least some lipoproteins. Aids folding of multispanning membrane proteins.</text>
</comment>
<evidence type="ECO:0000256" key="5">
    <source>
        <dbReference type="ARBA" id="ARBA00022475"/>
    </source>
</evidence>
<feature type="transmembrane region" description="Helical" evidence="13">
    <location>
        <begin position="249"/>
        <end position="270"/>
    </location>
</feature>
<feature type="transmembrane region" description="Helical" evidence="13">
    <location>
        <begin position="317"/>
        <end position="338"/>
    </location>
</feature>
<evidence type="ECO:0000256" key="6">
    <source>
        <dbReference type="ARBA" id="ARBA00022692"/>
    </source>
</evidence>
<evidence type="ECO:0000256" key="4">
    <source>
        <dbReference type="ARBA" id="ARBA00022448"/>
    </source>
</evidence>
<evidence type="ECO:0000313" key="18">
    <source>
        <dbReference type="Proteomes" id="UP000264215"/>
    </source>
</evidence>
<dbReference type="Proteomes" id="UP000054260">
    <property type="component" value="Unassembled WGS sequence"/>
</dbReference>
<dbReference type="GO" id="GO:0015031">
    <property type="term" value="P:protein transport"/>
    <property type="evidence" value="ECO:0007669"/>
    <property type="project" value="UniProtKB-KW"/>
</dbReference>
<evidence type="ECO:0000313" key="15">
    <source>
        <dbReference type="EMBL" id="HCO69775.1"/>
    </source>
</evidence>
<sequence>MKRAIILTLIFMTLFTLSVSGKELLTQEGTSTLIVSSKTLKVTLDTVKGLILGVTSYADNKSVEFYVYNETLGKDGFNIFDAEGNELLPTSFSYRKDVDGNVIVTFNYEQGNKSFIILNSPYYDFKVELDFSQKIEVALPFISYANQTLGPNSSYYLTYDKFSGQKTLFAITSMQGTFKFQRYQTESGKGLLESFAGPMRLIHVKQALPQQYDAIVKDLQDFGGVTFFSWIYHGIVYFLFWLYQWSGNFGWALILFTIVTRFILYPLYHIQTKSMLMMRMLQPEVDRIKKKYKDPKKQQEAMMALYKEKGYNPASGCLPILLQLPVLILLYNAIRYFSEVMAYTPGFLIWKDLSVGNFVQNIPFIIITVIVGIFSSLLTAQDARSARSGVIMQVIFPILFATFPSGLLLYWTTQSVLQLLISWVVYTRQGIKGLTFRQMLGLPERPAK</sequence>
<evidence type="ECO:0000256" key="12">
    <source>
        <dbReference type="ARBA" id="ARBA00033342"/>
    </source>
</evidence>
<dbReference type="AlphaFoldDB" id="A0A117LUM2"/>
<feature type="domain" description="Membrane insertase YidC/Oxa/ALB C-terminal" evidence="14">
    <location>
        <begin position="249"/>
        <end position="426"/>
    </location>
</feature>
<proteinExistence type="inferred from homology"/>
<comment type="subcellular location">
    <subcellularLocation>
        <location evidence="1">Cell inner membrane</location>
        <topology evidence="1">Multi-pass membrane protein</topology>
    </subcellularLocation>
    <subcellularLocation>
        <location evidence="13">Cell membrane</location>
        <topology evidence="13">Multi-pass membrane protein</topology>
    </subcellularLocation>
</comment>
<comment type="caution">
    <text evidence="16">The sequence shown here is derived from an EMBL/GenBank/DDBJ whole genome shotgun (WGS) entry which is preliminary data.</text>
</comment>
<protein>
    <recommendedName>
        <fullName evidence="3 13">Membrane protein insertase YidC</fullName>
    </recommendedName>
    <alternativeName>
        <fullName evidence="12 13">Foldase YidC</fullName>
    </alternativeName>
    <alternativeName>
        <fullName evidence="11 13">Membrane integrase YidC</fullName>
    </alternativeName>
    <alternativeName>
        <fullName evidence="13">Membrane protein YidC</fullName>
    </alternativeName>
</protein>
<dbReference type="EMBL" id="LGGH01000013">
    <property type="protein sequence ID" value="KUK68441.1"/>
    <property type="molecule type" value="Genomic_DNA"/>
</dbReference>
<feature type="transmembrane region" description="Helical" evidence="13">
    <location>
        <begin position="390"/>
        <end position="411"/>
    </location>
</feature>
<dbReference type="InterPro" id="IPR001708">
    <property type="entry name" value="YidC/ALB3/OXA1/COX18"/>
</dbReference>
<evidence type="ECO:0000256" key="13">
    <source>
        <dbReference type="HAMAP-Rule" id="MF_01810"/>
    </source>
</evidence>
<evidence type="ECO:0000256" key="10">
    <source>
        <dbReference type="ARBA" id="ARBA00023186"/>
    </source>
</evidence>
<evidence type="ECO:0000256" key="3">
    <source>
        <dbReference type="ARBA" id="ARBA00015325"/>
    </source>
</evidence>
<dbReference type="InterPro" id="IPR047196">
    <property type="entry name" value="YidC_ALB_C"/>
</dbReference>
<dbReference type="PATRIC" id="fig|1236046.6.peg.114"/>
<name>A0A117LUM2_9BACT</name>
<evidence type="ECO:0000256" key="9">
    <source>
        <dbReference type="ARBA" id="ARBA00023136"/>
    </source>
</evidence>
<evidence type="ECO:0000256" key="2">
    <source>
        <dbReference type="ARBA" id="ARBA00010527"/>
    </source>
</evidence>
<dbReference type="GO" id="GO:0005886">
    <property type="term" value="C:plasma membrane"/>
    <property type="evidence" value="ECO:0007669"/>
    <property type="project" value="UniProtKB-SubCell"/>
</dbReference>
<keyword evidence="10 13" id="KW-0143">Chaperone</keyword>
<keyword evidence="7 13" id="KW-0653">Protein transport</keyword>
<dbReference type="Proteomes" id="UP000264215">
    <property type="component" value="Unassembled WGS sequence"/>
</dbReference>
<dbReference type="PRINTS" id="PR00701">
    <property type="entry name" value="60KDINNERMP"/>
</dbReference>
<evidence type="ECO:0000256" key="7">
    <source>
        <dbReference type="ARBA" id="ARBA00022927"/>
    </source>
</evidence>
<dbReference type="CDD" id="cd19668">
    <property type="entry name" value="TmYidC_peri"/>
    <property type="match status" value="1"/>
</dbReference>
<keyword evidence="5 13" id="KW-1003">Cell membrane</keyword>
<dbReference type="CDD" id="cd20070">
    <property type="entry name" value="5TM_YidC_Alb3"/>
    <property type="match status" value="1"/>
</dbReference>
<dbReference type="InterPro" id="IPR028055">
    <property type="entry name" value="YidC/Oxa/ALB_C"/>
</dbReference>
<organism evidence="16 17">
    <name type="scientific">Mesotoga infera</name>
    <dbReference type="NCBI Taxonomy" id="1236046"/>
    <lineage>
        <taxon>Bacteria</taxon>
        <taxon>Thermotogati</taxon>
        <taxon>Thermotogota</taxon>
        <taxon>Thermotogae</taxon>
        <taxon>Kosmotogales</taxon>
        <taxon>Kosmotogaceae</taxon>
        <taxon>Mesotoga</taxon>
    </lineage>
</organism>
<comment type="similarity">
    <text evidence="2 13">Belongs to the OXA1/ALB3/YidC family. Type 1 subfamily.</text>
</comment>
<gene>
    <name evidence="13" type="primary">yidC</name>
    <name evidence="15" type="ORF">DIT26_04195</name>
    <name evidence="16" type="ORF">XD86_0181</name>
</gene>
<keyword evidence="9 13" id="KW-0472">Membrane</keyword>
<feature type="transmembrane region" description="Helical" evidence="13">
    <location>
        <begin position="358"/>
        <end position="378"/>
    </location>
</feature>
<dbReference type="GO" id="GO:0032977">
    <property type="term" value="F:membrane insertase activity"/>
    <property type="evidence" value="ECO:0007669"/>
    <property type="project" value="InterPro"/>
</dbReference>
<evidence type="ECO:0000256" key="8">
    <source>
        <dbReference type="ARBA" id="ARBA00022989"/>
    </source>
</evidence>
<reference evidence="17" key="2">
    <citation type="journal article" date="2015" name="MBio">
        <title>Genome-Resolved Metagenomic Analysis Reveals Roles for Candidate Phyla and Other Microbial Community Members in Biogeochemical Transformations in Oil Reservoirs.</title>
        <authorList>
            <person name="Hu P."/>
            <person name="Tom L."/>
            <person name="Singh A."/>
            <person name="Thomas B.C."/>
            <person name="Baker B.J."/>
            <person name="Piceno Y.M."/>
            <person name="Andersen G.L."/>
            <person name="Banfield J.F."/>
        </authorList>
    </citation>
    <scope>NUCLEOTIDE SEQUENCE [LARGE SCALE GENOMIC DNA]</scope>
</reference>
<evidence type="ECO:0000256" key="1">
    <source>
        <dbReference type="ARBA" id="ARBA00004429"/>
    </source>
</evidence>
<comment type="subunit">
    <text evidence="13">Interacts with the Sec translocase complex via SecD. Specifically interacts with transmembrane segments of nascent integral membrane proteins during membrane integration.</text>
</comment>
<keyword evidence="8 13" id="KW-1133">Transmembrane helix</keyword>
<dbReference type="Pfam" id="PF02096">
    <property type="entry name" value="60KD_IMP"/>
    <property type="match status" value="1"/>
</dbReference>
<keyword evidence="4 13" id="KW-0813">Transport</keyword>
<accession>A0A117LUM2</accession>
<dbReference type="HAMAP" id="MF_01810">
    <property type="entry name" value="YidC_type1"/>
    <property type="match status" value="1"/>
</dbReference>
<dbReference type="EMBL" id="DQBS01000103">
    <property type="protein sequence ID" value="HCO69775.1"/>
    <property type="molecule type" value="Genomic_DNA"/>
</dbReference>
<reference evidence="16" key="1">
    <citation type="journal article" date="2015" name="MBio">
        <title>Genome-resolved metagenomic analysis reveals roles for candidate phyla and other microbial community members in biogeochemical transformations in oil reservoirs.</title>
        <authorList>
            <person name="Hu P."/>
            <person name="Tom L."/>
            <person name="Singh A."/>
            <person name="Thomas B.C."/>
            <person name="Baker B.J."/>
            <person name="Piceno Y.M."/>
            <person name="Andersen G.L."/>
            <person name="Banfield J.F."/>
        </authorList>
    </citation>
    <scope>NUCLEOTIDE SEQUENCE [LARGE SCALE GENOMIC DNA]</scope>
    <source>
        <strain evidence="16">46_47</strain>
    </source>
</reference>
<dbReference type="NCBIfam" id="TIGR03592">
    <property type="entry name" value="yidC_oxa1_cterm"/>
    <property type="match status" value="1"/>
</dbReference>
<keyword evidence="6 13" id="KW-0812">Transmembrane</keyword>
<reference evidence="15 18" key="3">
    <citation type="journal article" date="2018" name="Nat. Biotechnol.">
        <title>A standardized bacterial taxonomy based on genome phylogeny substantially revises the tree of life.</title>
        <authorList>
            <person name="Parks D.H."/>
            <person name="Chuvochina M."/>
            <person name="Waite D.W."/>
            <person name="Rinke C."/>
            <person name="Skarshewski A."/>
            <person name="Chaumeil P.A."/>
            <person name="Hugenholtz P."/>
        </authorList>
    </citation>
    <scope>NUCLEOTIDE SEQUENCE [LARGE SCALE GENOMIC DNA]</scope>
    <source>
        <strain evidence="15">UBA9905</strain>
    </source>
</reference>
<dbReference type="PANTHER" id="PTHR12428">
    <property type="entry name" value="OXA1"/>
    <property type="match status" value="1"/>
</dbReference>
<dbReference type="PANTHER" id="PTHR12428:SF65">
    <property type="entry name" value="CYTOCHROME C OXIDASE ASSEMBLY PROTEIN COX18, MITOCHONDRIAL"/>
    <property type="match status" value="1"/>
</dbReference>
<evidence type="ECO:0000259" key="14">
    <source>
        <dbReference type="Pfam" id="PF02096"/>
    </source>
</evidence>
<dbReference type="InterPro" id="IPR019998">
    <property type="entry name" value="Membr_insert_YidC"/>
</dbReference>
<evidence type="ECO:0000256" key="11">
    <source>
        <dbReference type="ARBA" id="ARBA00033245"/>
    </source>
</evidence>
<evidence type="ECO:0000313" key="16">
    <source>
        <dbReference type="EMBL" id="KUK68441.1"/>
    </source>
</evidence>
<evidence type="ECO:0000313" key="17">
    <source>
        <dbReference type="Proteomes" id="UP000054260"/>
    </source>
</evidence>
<dbReference type="GO" id="GO:0051205">
    <property type="term" value="P:protein insertion into membrane"/>
    <property type="evidence" value="ECO:0007669"/>
    <property type="project" value="TreeGrafter"/>
</dbReference>